<dbReference type="OrthoDB" id="5174895at2"/>
<evidence type="ECO:0000256" key="1">
    <source>
        <dbReference type="ARBA" id="ARBA00004651"/>
    </source>
</evidence>
<feature type="transmembrane region" description="Helical" evidence="7">
    <location>
        <begin position="12"/>
        <end position="38"/>
    </location>
</feature>
<evidence type="ECO:0000313" key="10">
    <source>
        <dbReference type="Proteomes" id="UP000310636"/>
    </source>
</evidence>
<keyword evidence="10" id="KW-1185">Reference proteome</keyword>
<feature type="transmembrane region" description="Helical" evidence="7">
    <location>
        <begin position="106"/>
        <end position="127"/>
    </location>
</feature>
<dbReference type="GO" id="GO:0005886">
    <property type="term" value="C:plasma membrane"/>
    <property type="evidence" value="ECO:0007669"/>
    <property type="project" value="UniProtKB-SubCell"/>
</dbReference>
<evidence type="ECO:0000256" key="3">
    <source>
        <dbReference type="ARBA" id="ARBA00022475"/>
    </source>
</evidence>
<keyword evidence="2 7" id="KW-0813">Transport</keyword>
<comment type="subcellular location">
    <subcellularLocation>
        <location evidence="1 7">Cell membrane</location>
        <topology evidence="1 7">Multi-pass membrane protein</topology>
    </subcellularLocation>
</comment>
<dbReference type="EMBL" id="SSOB01000023">
    <property type="protein sequence ID" value="THF76741.1"/>
    <property type="molecule type" value="Genomic_DNA"/>
</dbReference>
<evidence type="ECO:0000256" key="5">
    <source>
        <dbReference type="ARBA" id="ARBA00022989"/>
    </source>
</evidence>
<evidence type="ECO:0000256" key="2">
    <source>
        <dbReference type="ARBA" id="ARBA00022448"/>
    </source>
</evidence>
<dbReference type="InterPro" id="IPR000515">
    <property type="entry name" value="MetI-like"/>
</dbReference>
<dbReference type="InterPro" id="IPR051393">
    <property type="entry name" value="ABC_transporter_permease"/>
</dbReference>
<dbReference type="InterPro" id="IPR035906">
    <property type="entry name" value="MetI-like_sf"/>
</dbReference>
<dbReference type="PANTHER" id="PTHR30193">
    <property type="entry name" value="ABC TRANSPORTER PERMEASE PROTEIN"/>
    <property type="match status" value="1"/>
</dbReference>
<dbReference type="PANTHER" id="PTHR30193:SF37">
    <property type="entry name" value="INNER MEMBRANE ABC TRANSPORTER PERMEASE PROTEIN YCJO"/>
    <property type="match status" value="1"/>
</dbReference>
<accession>A0A4S4BPA5</accession>
<feature type="transmembrane region" description="Helical" evidence="7">
    <location>
        <begin position="265"/>
        <end position="286"/>
    </location>
</feature>
<dbReference type="CDD" id="cd06261">
    <property type="entry name" value="TM_PBP2"/>
    <property type="match status" value="1"/>
</dbReference>
<dbReference type="Gene3D" id="1.10.3720.10">
    <property type="entry name" value="MetI-like"/>
    <property type="match status" value="1"/>
</dbReference>
<keyword evidence="3" id="KW-1003">Cell membrane</keyword>
<keyword evidence="5 7" id="KW-1133">Transmembrane helix</keyword>
<evidence type="ECO:0000256" key="7">
    <source>
        <dbReference type="RuleBase" id="RU363032"/>
    </source>
</evidence>
<reference evidence="9 10" key="1">
    <citation type="submission" date="2019-04" db="EMBL/GenBank/DDBJ databases">
        <title>Cohnella sp. nov. isolated from preserved vegetables.</title>
        <authorList>
            <person name="Lin S.-Y."/>
            <person name="Hung M.-H."/>
            <person name="Young C.-C."/>
        </authorList>
    </citation>
    <scope>NUCLEOTIDE SEQUENCE [LARGE SCALE GENOMIC DNA]</scope>
    <source>
        <strain evidence="9 10">CC-MHH1044</strain>
    </source>
</reference>
<evidence type="ECO:0000256" key="6">
    <source>
        <dbReference type="ARBA" id="ARBA00023136"/>
    </source>
</evidence>
<proteinExistence type="inferred from homology"/>
<dbReference type="SUPFAM" id="SSF161098">
    <property type="entry name" value="MetI-like"/>
    <property type="match status" value="1"/>
</dbReference>
<name>A0A4S4BPA5_9BACL</name>
<feature type="transmembrane region" description="Helical" evidence="7">
    <location>
        <begin position="73"/>
        <end position="94"/>
    </location>
</feature>
<comment type="similarity">
    <text evidence="7">Belongs to the binding-protein-dependent transport system permease family.</text>
</comment>
<dbReference type="RefSeq" id="WP_136371279.1">
    <property type="nucleotide sequence ID" value="NZ_SSOB01000023.1"/>
</dbReference>
<organism evidence="9 10">
    <name type="scientific">Cohnella fermenti</name>
    <dbReference type="NCBI Taxonomy" id="2565925"/>
    <lineage>
        <taxon>Bacteria</taxon>
        <taxon>Bacillati</taxon>
        <taxon>Bacillota</taxon>
        <taxon>Bacilli</taxon>
        <taxon>Bacillales</taxon>
        <taxon>Paenibacillaceae</taxon>
        <taxon>Cohnella</taxon>
    </lineage>
</organism>
<evidence type="ECO:0000256" key="4">
    <source>
        <dbReference type="ARBA" id="ARBA00022692"/>
    </source>
</evidence>
<dbReference type="Proteomes" id="UP000310636">
    <property type="component" value="Unassembled WGS sequence"/>
</dbReference>
<feature type="domain" description="ABC transmembrane type-1" evidence="8">
    <location>
        <begin position="69"/>
        <end position="282"/>
    </location>
</feature>
<keyword evidence="6 7" id="KW-0472">Membrane</keyword>
<sequence>MKSTRNKPYTYALILPGILLYVAFFLVPSLFGGVLSFANVDRFSFSAIRFAGWTNFINVLTDDYLSAAIRNSFIFAFSTTLLKVGIGMALAVFLNRKLRTKNYLRTVAFLPAVLSTVAVGVFFTSALHPTTGMINRFLYAVGLDALAQDWLTNPHLAIYSLVGIETWKWSGFTMAILLAGLQSISHDYYECADIEGASGWQKFRSITFPLVLPYFNNALIVNLIGGLKVFDLVQAVTQGGPGSATEVFGTLVFKSFGSGRFGEGAAASILLSLIVIAITLPTWKLISRKEVEL</sequence>
<dbReference type="Pfam" id="PF00528">
    <property type="entry name" value="BPD_transp_1"/>
    <property type="match status" value="1"/>
</dbReference>
<dbReference type="PROSITE" id="PS50928">
    <property type="entry name" value="ABC_TM1"/>
    <property type="match status" value="1"/>
</dbReference>
<evidence type="ECO:0000313" key="9">
    <source>
        <dbReference type="EMBL" id="THF76741.1"/>
    </source>
</evidence>
<protein>
    <submittedName>
        <fullName evidence="9">Sugar ABC transporter permease</fullName>
    </submittedName>
</protein>
<gene>
    <name evidence="9" type="ORF">E6C55_18415</name>
</gene>
<dbReference type="GO" id="GO:0055085">
    <property type="term" value="P:transmembrane transport"/>
    <property type="evidence" value="ECO:0007669"/>
    <property type="project" value="InterPro"/>
</dbReference>
<keyword evidence="4 7" id="KW-0812">Transmembrane</keyword>
<comment type="caution">
    <text evidence="9">The sequence shown here is derived from an EMBL/GenBank/DDBJ whole genome shotgun (WGS) entry which is preliminary data.</text>
</comment>
<evidence type="ECO:0000259" key="8">
    <source>
        <dbReference type="PROSITE" id="PS50928"/>
    </source>
</evidence>
<dbReference type="AlphaFoldDB" id="A0A4S4BPA5"/>